<dbReference type="Proteomes" id="UP000274429">
    <property type="component" value="Unassembled WGS sequence"/>
</dbReference>
<dbReference type="PANTHER" id="PTHR11088:SF89">
    <property type="entry name" value="TRNA DIMETHYLALLYLTRANSFERASE"/>
    <property type="match status" value="1"/>
</dbReference>
<reference evidence="5 6" key="2">
    <citation type="submission" date="2018-11" db="EMBL/GenBank/DDBJ databases">
        <authorList>
            <consortium name="Pathogen Informatics"/>
        </authorList>
    </citation>
    <scope>NUCLEOTIDE SEQUENCE [LARGE SCALE GENOMIC DNA]</scope>
</reference>
<dbReference type="Pfam" id="PF01715">
    <property type="entry name" value="IPPT"/>
    <property type="match status" value="2"/>
</dbReference>
<proteinExistence type="inferred from homology"/>
<protein>
    <submittedName>
        <fullName evidence="7">tRNA dimethylallyltransferase</fullName>
    </submittedName>
</protein>
<dbReference type="AlphaFoldDB" id="A0A0R3X6H6"/>
<evidence type="ECO:0000313" key="5">
    <source>
        <dbReference type="EMBL" id="VDM33810.1"/>
    </source>
</evidence>
<evidence type="ECO:0000313" key="7">
    <source>
        <dbReference type="WBParaSite" id="TTAC_0000910901-mRNA-1"/>
    </source>
</evidence>
<evidence type="ECO:0000256" key="1">
    <source>
        <dbReference type="ARBA" id="ARBA00005842"/>
    </source>
</evidence>
<keyword evidence="6" id="KW-1185">Reference proteome</keyword>
<dbReference type="InterPro" id="IPR036236">
    <property type="entry name" value="Znf_C2H2_sf"/>
</dbReference>
<evidence type="ECO:0000256" key="3">
    <source>
        <dbReference type="ARBA" id="ARBA00022741"/>
    </source>
</evidence>
<keyword evidence="2" id="KW-0808">Transferase</keyword>
<dbReference type="GO" id="GO:0052381">
    <property type="term" value="F:tRNA dimethylallyltransferase activity"/>
    <property type="evidence" value="ECO:0007669"/>
    <property type="project" value="InterPro"/>
</dbReference>
<evidence type="ECO:0000256" key="2">
    <source>
        <dbReference type="ARBA" id="ARBA00022679"/>
    </source>
</evidence>
<dbReference type="Gene3D" id="3.40.50.300">
    <property type="entry name" value="P-loop containing nucleotide triphosphate hydrolases"/>
    <property type="match status" value="1"/>
</dbReference>
<organism evidence="7">
    <name type="scientific">Hydatigena taeniaeformis</name>
    <name type="common">Feline tapeworm</name>
    <name type="synonym">Taenia taeniaeformis</name>
    <dbReference type="NCBI Taxonomy" id="6205"/>
    <lineage>
        <taxon>Eukaryota</taxon>
        <taxon>Metazoa</taxon>
        <taxon>Spiralia</taxon>
        <taxon>Lophotrochozoa</taxon>
        <taxon>Platyhelminthes</taxon>
        <taxon>Cestoda</taxon>
        <taxon>Eucestoda</taxon>
        <taxon>Cyclophyllidea</taxon>
        <taxon>Taeniidae</taxon>
        <taxon>Hydatigera</taxon>
    </lineage>
</organism>
<reference evidence="7" key="1">
    <citation type="submission" date="2017-02" db="UniProtKB">
        <authorList>
            <consortium name="WormBaseParasite"/>
        </authorList>
    </citation>
    <scope>IDENTIFICATION</scope>
</reference>
<dbReference type="SUPFAM" id="SSF57667">
    <property type="entry name" value="beta-beta-alpha zinc fingers"/>
    <property type="match status" value="1"/>
</dbReference>
<name>A0A0R3X6H6_HYDTA</name>
<dbReference type="InterPro" id="IPR027417">
    <property type="entry name" value="P-loop_NTPase"/>
</dbReference>
<dbReference type="GO" id="GO:0006400">
    <property type="term" value="P:tRNA modification"/>
    <property type="evidence" value="ECO:0007669"/>
    <property type="project" value="TreeGrafter"/>
</dbReference>
<dbReference type="OrthoDB" id="775260at2759"/>
<dbReference type="STRING" id="6205.A0A0R3X6H6"/>
<keyword evidence="4" id="KW-0067">ATP-binding</keyword>
<dbReference type="Gene3D" id="3.30.160.60">
    <property type="entry name" value="Classic Zinc Finger"/>
    <property type="match status" value="1"/>
</dbReference>
<dbReference type="InterPro" id="IPR039657">
    <property type="entry name" value="Dimethylallyltransferase"/>
</dbReference>
<dbReference type="InterPro" id="IPR018022">
    <property type="entry name" value="IPT"/>
</dbReference>
<dbReference type="WBParaSite" id="TTAC_0000910901-mRNA-1">
    <property type="protein sequence ID" value="TTAC_0000910901-mRNA-1"/>
    <property type="gene ID" value="TTAC_0000910901"/>
</dbReference>
<evidence type="ECO:0000313" key="6">
    <source>
        <dbReference type="Proteomes" id="UP000274429"/>
    </source>
</evidence>
<gene>
    <name evidence="5" type="ORF">TTAC_LOCUS9094</name>
</gene>
<dbReference type="HAMAP" id="MF_00185">
    <property type="entry name" value="IPP_trans"/>
    <property type="match status" value="1"/>
</dbReference>
<dbReference type="GO" id="GO:0005524">
    <property type="term" value="F:ATP binding"/>
    <property type="evidence" value="ECO:0007669"/>
    <property type="project" value="UniProtKB-KW"/>
</dbReference>
<keyword evidence="3" id="KW-0547">Nucleotide-binding</keyword>
<accession>A0A0R3X6H6</accession>
<evidence type="ECO:0000256" key="4">
    <source>
        <dbReference type="ARBA" id="ARBA00022840"/>
    </source>
</evidence>
<dbReference type="EMBL" id="UYWX01020678">
    <property type="protein sequence ID" value="VDM33810.1"/>
    <property type="molecule type" value="Genomic_DNA"/>
</dbReference>
<sequence length="505" mass="56388">MNNLSRKCPVIAICGATGTGKSKLAIDLARRLGGQVINADAVQLYKGLDIATNKVTKEEAGDVVHHLLGCLDPIEGFRYNVHCYRRDCCYLIDVLRMHGVTPVVVGGTHYYLEAVLWRDFLRPTKERTSHGKGNVEKIEAANATASQYSREGSSIGLYLPTHNGLKNYFTIFRRPRMRLPKDPRDYYAALSNVNSEAAIHLHPNDTRKLQQALLVHLSCETANSSATDAFSPRTSTNRSSCPRYPPPNSLIFWLCCQSSILNLRLDERVSKMVQRGLISELDDFLISAAKSLLPDGPFFNEDGSVNEAGKKALFQLANKDLLPSVGTEHWCRGILQSIGFKEFEDFLQLSASERESVNGRVMLAEAIEKMKIATRQYARRQLRWVNNRFLRRPALGGIPVYRLDVTPVLTAASPEEAESIWSSNILEPCLATIIGEASPLLLTPEPFVDTPSTDVPEVPPPPYICSACKGRVFVNLSQWTEHLNSRSHKKRLATLKKRNVQMSLK</sequence>
<dbReference type="PANTHER" id="PTHR11088">
    <property type="entry name" value="TRNA DIMETHYLALLYLTRANSFERASE"/>
    <property type="match status" value="1"/>
</dbReference>
<comment type="similarity">
    <text evidence="1">Belongs to the IPP transferase family.</text>
</comment>
<dbReference type="GO" id="GO:0005739">
    <property type="term" value="C:mitochondrion"/>
    <property type="evidence" value="ECO:0007669"/>
    <property type="project" value="TreeGrafter"/>
</dbReference>
<dbReference type="SUPFAM" id="SSF52540">
    <property type="entry name" value="P-loop containing nucleoside triphosphate hydrolases"/>
    <property type="match status" value="1"/>
</dbReference>